<proteinExistence type="predicted"/>
<protein>
    <submittedName>
        <fullName evidence="1">Putative pyridoxamine 5'-phosphate oxidase-related FMN-binding protein</fullName>
    </submittedName>
</protein>
<dbReference type="PANTHER" id="PTHR42815">
    <property type="entry name" value="FAD-BINDING, PUTATIVE (AFU_ORTHOLOGUE AFUA_6G07600)-RELATED"/>
    <property type="match status" value="1"/>
</dbReference>
<reference evidence="1" key="2">
    <citation type="journal article" date="2010" name="Arch. Microbiol.">
        <title>Isoeugenol monooxygenase and its putative regulatory gene are located in the eugenol metabolic gene cluster in Pseudomonas nitroreducens Jin1.</title>
        <authorList>
            <person name="Ryu J.Y."/>
            <person name="Seo J."/>
            <person name="Unno T."/>
            <person name="Ahn J.H."/>
            <person name="Yan T."/>
            <person name="Sadowsky M.J."/>
            <person name="Hur H.G."/>
        </authorList>
    </citation>
    <scope>NUCLEOTIDE SEQUENCE</scope>
    <source>
        <strain evidence="1">Jin1</strain>
    </source>
</reference>
<organism evidence="1">
    <name type="scientific">Pseudomonas nitroreducens</name>
    <dbReference type="NCBI Taxonomy" id="46680"/>
    <lineage>
        <taxon>Bacteria</taxon>
        <taxon>Pseudomonadati</taxon>
        <taxon>Pseudomonadota</taxon>
        <taxon>Gammaproteobacteria</taxon>
        <taxon>Pseudomonadales</taxon>
        <taxon>Pseudomonadaceae</taxon>
        <taxon>Pseudomonas</taxon>
    </lineage>
</organism>
<dbReference type="InterPro" id="IPR012349">
    <property type="entry name" value="Split_barrel_FMN-bd"/>
</dbReference>
<reference evidence="1" key="1">
    <citation type="submission" date="2009-03" db="EMBL/GenBank/DDBJ databases">
        <authorList>
            <person name="Ryu J.-Y."/>
            <person name="Seo J."/>
            <person name="Unno T."/>
            <person name="Ahn J.-H."/>
            <person name="Sadowsky M.J."/>
            <person name="Hur H.-G."/>
        </authorList>
    </citation>
    <scope>NUCLEOTIDE SEQUENCE</scope>
    <source>
        <strain evidence="1">Jin1</strain>
    </source>
</reference>
<dbReference type="Gene3D" id="2.30.110.10">
    <property type="entry name" value="Electron Transport, Fmn-binding Protein, Chain A"/>
    <property type="match status" value="1"/>
</dbReference>
<name>C3V9Z0_PSENT</name>
<dbReference type="EMBL" id="FJ851547">
    <property type="protein sequence ID" value="ACP17937.1"/>
    <property type="molecule type" value="Genomic_DNA"/>
</dbReference>
<dbReference type="PANTHER" id="PTHR42815:SF2">
    <property type="entry name" value="FAD-BINDING, PUTATIVE (AFU_ORTHOLOGUE AFUA_6G07600)-RELATED"/>
    <property type="match status" value="1"/>
</dbReference>
<sequence>MDTPFHPGELAIQEQAGVREKVADFGSRAIRSFMPDQHREFFALLPWLLVGSVDPDGQPQASVLWGLPGFAHSPAPEHLSIDALAEADDPLHANLHDGALLGLLGLELPTRRRNRLNGRVEAMNGDGFSVRALQSFGNCPKYIQSRHWQTQPRTPGPSVSGVGLDSRWVELATGSDTLFIASRHAGENGGVDISHRGGPPGFLRLGEDGLLWLPDYAGNNLFNTLGNLALEPRCALLLIDFDSGDLLHLQATARIHWPQDGAPVWAPGAQRMLSLRPGAWRLRRARLPLGFSELQYSPFLPTAD</sequence>
<dbReference type="AlphaFoldDB" id="C3V9Z0"/>
<evidence type="ECO:0000313" key="1">
    <source>
        <dbReference type="EMBL" id="ACP17937.1"/>
    </source>
</evidence>
<accession>C3V9Z0</accession>
<dbReference type="SUPFAM" id="SSF50475">
    <property type="entry name" value="FMN-binding split barrel"/>
    <property type="match status" value="1"/>
</dbReference>